<reference evidence="1 2" key="1">
    <citation type="submission" date="2018-06" db="EMBL/GenBank/DDBJ databases">
        <authorList>
            <consortium name="Pathogen Informatics"/>
            <person name="Doyle S."/>
        </authorList>
    </citation>
    <scope>NUCLEOTIDE SEQUENCE [LARGE SCALE GENOMIC DNA]</scope>
    <source>
        <strain evidence="1 2">NCTC11545</strain>
    </source>
</reference>
<proteinExistence type="predicted"/>
<name>A0A2X2SW42_CAPOC</name>
<dbReference type="EMBL" id="UAVS01000001">
    <property type="protein sequence ID" value="SQA92463.1"/>
    <property type="molecule type" value="Genomic_DNA"/>
</dbReference>
<sequence>MANIISWGKPKLEYVKLENGEMPQTPTWKAFPTPVENSTKLETEEGDSKEAKVEGGEIIATRKNASKYKLEFEIYETDDLVIPIPDEDGIILDQYAVRLSPENSSAKGFIMDKTNVSSVKTWDSEIGGKIKYTFTALKPKTGKMLKEYNG</sequence>
<accession>A0A2X2SW42</accession>
<evidence type="ECO:0000313" key="1">
    <source>
        <dbReference type="EMBL" id="SQA92463.1"/>
    </source>
</evidence>
<dbReference type="RefSeq" id="WP_111971836.1">
    <property type="nucleotide sequence ID" value="NZ_UAVS01000001.1"/>
</dbReference>
<gene>
    <name evidence="1" type="ORF">NCTC11545_00022</name>
</gene>
<protein>
    <recommendedName>
        <fullName evidence="3">Phage tail protein</fullName>
    </recommendedName>
</protein>
<dbReference type="AlphaFoldDB" id="A0A2X2SW42"/>
<evidence type="ECO:0008006" key="3">
    <source>
        <dbReference type="Google" id="ProtNLM"/>
    </source>
</evidence>
<organism evidence="1 2">
    <name type="scientific">Capnocytophaga ochracea</name>
    <dbReference type="NCBI Taxonomy" id="1018"/>
    <lineage>
        <taxon>Bacteria</taxon>
        <taxon>Pseudomonadati</taxon>
        <taxon>Bacteroidota</taxon>
        <taxon>Flavobacteriia</taxon>
        <taxon>Flavobacteriales</taxon>
        <taxon>Flavobacteriaceae</taxon>
        <taxon>Capnocytophaga</taxon>
    </lineage>
</organism>
<evidence type="ECO:0000313" key="2">
    <source>
        <dbReference type="Proteomes" id="UP000250169"/>
    </source>
</evidence>
<dbReference type="Proteomes" id="UP000250169">
    <property type="component" value="Unassembled WGS sequence"/>
</dbReference>